<dbReference type="PANTHER" id="PTHR35526:SF3">
    <property type="entry name" value="ANTI-SIGMA-F FACTOR RSBW"/>
    <property type="match status" value="1"/>
</dbReference>
<gene>
    <name evidence="3" type="ORF">OEZ71_16020</name>
</gene>
<dbReference type="GO" id="GO:0005524">
    <property type="term" value="F:ATP binding"/>
    <property type="evidence" value="ECO:0007669"/>
    <property type="project" value="UniProtKB-KW"/>
</dbReference>
<evidence type="ECO:0000313" key="3">
    <source>
        <dbReference type="EMBL" id="MCV2873806.1"/>
    </source>
</evidence>
<dbReference type="CDD" id="cd16936">
    <property type="entry name" value="HATPase_RsbW-like"/>
    <property type="match status" value="1"/>
</dbReference>
<sequence length="170" mass="18280">MLNDLSGGMDAALKPGAAAVRNGRECRFHLVFRAEPEVVRIALRYAVARFTRQINENVSGTLELTLAEALNNIVEHGYADQSPGLIDLSVTLMVGALTCRIEDFGRPLPGCAPPNGGLPPVTRDVARLPEGGWGWALIRALSTDLGYERNGNRNVLTFRIPIGDAGGPDF</sequence>
<proteinExistence type="predicted"/>
<name>A0ABT2ZRM1_9RHOB</name>
<keyword evidence="4" id="KW-1185">Reference proteome</keyword>
<keyword evidence="3" id="KW-0067">ATP-binding</keyword>
<dbReference type="InterPro" id="IPR003594">
    <property type="entry name" value="HATPase_dom"/>
</dbReference>
<feature type="domain" description="Histidine kinase/HSP90-like ATPase" evidence="2">
    <location>
        <begin position="32"/>
        <end position="159"/>
    </location>
</feature>
<dbReference type="RefSeq" id="WP_263741039.1">
    <property type="nucleotide sequence ID" value="NZ_JAOWKZ010000004.1"/>
</dbReference>
<dbReference type="EMBL" id="JAOWKZ010000004">
    <property type="protein sequence ID" value="MCV2873806.1"/>
    <property type="molecule type" value="Genomic_DNA"/>
</dbReference>
<comment type="caution">
    <text evidence="3">The sequence shown here is derived from an EMBL/GenBank/DDBJ whole genome shotgun (WGS) entry which is preliminary data.</text>
</comment>
<dbReference type="InterPro" id="IPR036890">
    <property type="entry name" value="HATPase_C_sf"/>
</dbReference>
<keyword evidence="1" id="KW-0723">Serine/threonine-protein kinase</keyword>
<organism evidence="3 4">
    <name type="scientific">Albidovulum litorale</name>
    <dbReference type="NCBI Taxonomy" id="2984134"/>
    <lineage>
        <taxon>Bacteria</taxon>
        <taxon>Pseudomonadati</taxon>
        <taxon>Pseudomonadota</taxon>
        <taxon>Alphaproteobacteria</taxon>
        <taxon>Rhodobacterales</taxon>
        <taxon>Paracoccaceae</taxon>
        <taxon>Albidovulum</taxon>
    </lineage>
</organism>
<dbReference type="Gene3D" id="3.30.565.10">
    <property type="entry name" value="Histidine kinase-like ATPase, C-terminal domain"/>
    <property type="match status" value="1"/>
</dbReference>
<dbReference type="InterPro" id="IPR050267">
    <property type="entry name" value="Anti-sigma-factor_SerPK"/>
</dbReference>
<dbReference type="Pfam" id="PF13581">
    <property type="entry name" value="HATPase_c_2"/>
    <property type="match status" value="1"/>
</dbReference>
<evidence type="ECO:0000259" key="2">
    <source>
        <dbReference type="Pfam" id="PF13581"/>
    </source>
</evidence>
<evidence type="ECO:0000256" key="1">
    <source>
        <dbReference type="ARBA" id="ARBA00022527"/>
    </source>
</evidence>
<accession>A0ABT2ZRM1</accession>
<dbReference type="PANTHER" id="PTHR35526">
    <property type="entry name" value="ANTI-SIGMA-F FACTOR RSBW-RELATED"/>
    <property type="match status" value="1"/>
</dbReference>
<keyword evidence="1" id="KW-0418">Kinase</keyword>
<dbReference type="Proteomes" id="UP001652564">
    <property type="component" value="Unassembled WGS sequence"/>
</dbReference>
<dbReference type="SUPFAM" id="SSF55874">
    <property type="entry name" value="ATPase domain of HSP90 chaperone/DNA topoisomerase II/histidine kinase"/>
    <property type="match status" value="1"/>
</dbReference>
<reference evidence="3 4" key="1">
    <citation type="submission" date="2022-10" db="EMBL/GenBank/DDBJ databases">
        <title>Defluviimonas sp. nov., isolated from ocean surface sediments.</title>
        <authorList>
            <person name="He W."/>
            <person name="Wang L."/>
            <person name="Zhang D.-F."/>
        </authorList>
    </citation>
    <scope>NUCLEOTIDE SEQUENCE [LARGE SCALE GENOMIC DNA]</scope>
    <source>
        <strain evidence="3 4">WL0050</strain>
    </source>
</reference>
<keyword evidence="3" id="KW-0547">Nucleotide-binding</keyword>
<protein>
    <submittedName>
        <fullName evidence="3">ATP-binding protein</fullName>
    </submittedName>
</protein>
<keyword evidence="1" id="KW-0808">Transferase</keyword>
<evidence type="ECO:0000313" key="4">
    <source>
        <dbReference type="Proteomes" id="UP001652564"/>
    </source>
</evidence>